<dbReference type="Gene3D" id="2.70.150.10">
    <property type="entry name" value="Calcium-transporting ATPase, cytoplasmic transduction domain A"/>
    <property type="match status" value="1"/>
</dbReference>
<keyword evidence="5 17" id="KW-0812">Transmembrane</keyword>
<evidence type="ECO:0000256" key="13">
    <source>
        <dbReference type="ARBA" id="ARBA00022989"/>
    </source>
</evidence>
<dbReference type="Pfam" id="PF00689">
    <property type="entry name" value="Cation_ATPase_C"/>
    <property type="match status" value="1"/>
</dbReference>
<keyword evidence="14 17" id="KW-0406">Ion transport</keyword>
<dbReference type="GO" id="GO:0046872">
    <property type="term" value="F:metal ion binding"/>
    <property type="evidence" value="ECO:0007669"/>
    <property type="project" value="UniProtKB-KW"/>
</dbReference>
<dbReference type="STRING" id="29655.A0A0K9PN17"/>
<dbReference type="InterPro" id="IPR001757">
    <property type="entry name" value="P_typ_ATPase"/>
</dbReference>
<dbReference type="InterPro" id="IPR006408">
    <property type="entry name" value="P-type_ATPase_IIB"/>
</dbReference>
<dbReference type="InterPro" id="IPR023214">
    <property type="entry name" value="HAD_sf"/>
</dbReference>
<dbReference type="InterPro" id="IPR008250">
    <property type="entry name" value="ATPase_P-typ_transduc_dom_A_sf"/>
</dbReference>
<keyword evidence="12" id="KW-1278">Translocase</keyword>
<dbReference type="InterPro" id="IPR036412">
    <property type="entry name" value="HAD-like_sf"/>
</dbReference>
<evidence type="ECO:0000313" key="21">
    <source>
        <dbReference type="Proteomes" id="UP000036987"/>
    </source>
</evidence>
<accession>A0A0K9PN17</accession>
<dbReference type="InterPro" id="IPR044492">
    <property type="entry name" value="P_typ_ATPase_HD_dom"/>
</dbReference>
<evidence type="ECO:0000256" key="2">
    <source>
        <dbReference type="ARBA" id="ARBA00006124"/>
    </source>
</evidence>
<evidence type="ECO:0000256" key="7">
    <source>
        <dbReference type="ARBA" id="ARBA00022741"/>
    </source>
</evidence>
<dbReference type="InterPro" id="IPR059000">
    <property type="entry name" value="ATPase_P-type_domA"/>
</dbReference>
<dbReference type="InterPro" id="IPR018303">
    <property type="entry name" value="ATPase_P-typ_P_site"/>
</dbReference>
<evidence type="ECO:0000259" key="19">
    <source>
        <dbReference type="Pfam" id="PF00689"/>
    </source>
</evidence>
<evidence type="ECO:0000256" key="16">
    <source>
        <dbReference type="ARBA" id="ARBA00048694"/>
    </source>
</evidence>
<evidence type="ECO:0000256" key="11">
    <source>
        <dbReference type="ARBA" id="ARBA00022860"/>
    </source>
</evidence>
<keyword evidence="3 17" id="KW-0813">Transport</keyword>
<dbReference type="GO" id="GO:0005524">
    <property type="term" value="F:ATP binding"/>
    <property type="evidence" value="ECO:0007669"/>
    <property type="project" value="UniProtKB-KW"/>
</dbReference>
<feature type="transmembrane region" description="Helical" evidence="17">
    <location>
        <begin position="734"/>
        <end position="755"/>
    </location>
</feature>
<evidence type="ECO:0000256" key="12">
    <source>
        <dbReference type="ARBA" id="ARBA00022967"/>
    </source>
</evidence>
<dbReference type="OrthoDB" id="3352408at2759"/>
<protein>
    <recommendedName>
        <fullName evidence="17">Calcium-transporting ATPase</fullName>
        <ecNumber evidence="17">7.2.2.10</ecNumber>
    </recommendedName>
</protein>
<name>A0A0K9PN17_ZOSMR</name>
<dbReference type="FunFam" id="1.20.1110.10:FF:000039">
    <property type="entry name" value="Calcium-transporting ATPase"/>
    <property type="match status" value="1"/>
</dbReference>
<evidence type="ECO:0000256" key="10">
    <source>
        <dbReference type="ARBA" id="ARBA00022842"/>
    </source>
</evidence>
<evidence type="ECO:0000259" key="18">
    <source>
        <dbReference type="Pfam" id="PF00122"/>
    </source>
</evidence>
<dbReference type="InterPro" id="IPR006068">
    <property type="entry name" value="ATPase_P-typ_cation-transptr_C"/>
</dbReference>
<dbReference type="PROSITE" id="PS00154">
    <property type="entry name" value="ATPASE_E1_E2"/>
    <property type="match status" value="1"/>
</dbReference>
<keyword evidence="8 17" id="KW-0106">Calcium</keyword>
<dbReference type="EMBL" id="LFYR01000728">
    <property type="protein sequence ID" value="KMZ70473.1"/>
    <property type="molecule type" value="Genomic_DNA"/>
</dbReference>
<dbReference type="InterPro" id="IPR023299">
    <property type="entry name" value="ATPase_P-typ_cyto_dom_N"/>
</dbReference>
<reference evidence="21" key="1">
    <citation type="journal article" date="2016" name="Nature">
        <title>The genome of the seagrass Zostera marina reveals angiosperm adaptation to the sea.</title>
        <authorList>
            <person name="Olsen J.L."/>
            <person name="Rouze P."/>
            <person name="Verhelst B."/>
            <person name="Lin Y.-C."/>
            <person name="Bayer T."/>
            <person name="Collen J."/>
            <person name="Dattolo E."/>
            <person name="De Paoli E."/>
            <person name="Dittami S."/>
            <person name="Maumus F."/>
            <person name="Michel G."/>
            <person name="Kersting A."/>
            <person name="Lauritano C."/>
            <person name="Lohaus R."/>
            <person name="Toepel M."/>
            <person name="Tonon T."/>
            <person name="Vanneste K."/>
            <person name="Amirebrahimi M."/>
            <person name="Brakel J."/>
            <person name="Bostroem C."/>
            <person name="Chovatia M."/>
            <person name="Grimwood J."/>
            <person name="Jenkins J.W."/>
            <person name="Jueterbock A."/>
            <person name="Mraz A."/>
            <person name="Stam W.T."/>
            <person name="Tice H."/>
            <person name="Bornberg-Bauer E."/>
            <person name="Green P.J."/>
            <person name="Pearson G.A."/>
            <person name="Procaccini G."/>
            <person name="Duarte C.M."/>
            <person name="Schmutz J."/>
            <person name="Reusch T.B.H."/>
            <person name="Van de Peer Y."/>
        </authorList>
    </citation>
    <scope>NUCLEOTIDE SEQUENCE [LARGE SCALE GENOMIC DNA]</scope>
    <source>
        <strain evidence="21">cv. Finnish</strain>
    </source>
</reference>
<feature type="domain" description="Cation-transporting P-type ATPase C-terminal" evidence="19">
    <location>
        <begin position="611"/>
        <end position="787"/>
    </location>
</feature>
<dbReference type="Pfam" id="PF13246">
    <property type="entry name" value="Cation_ATPase"/>
    <property type="match status" value="1"/>
</dbReference>
<evidence type="ECO:0000256" key="15">
    <source>
        <dbReference type="ARBA" id="ARBA00023136"/>
    </source>
</evidence>
<dbReference type="NCBIfam" id="TIGR01517">
    <property type="entry name" value="ATPase-IIB_Ca"/>
    <property type="match status" value="1"/>
</dbReference>
<dbReference type="SFLD" id="SFLDG00002">
    <property type="entry name" value="C1.7:_P-type_atpase_like"/>
    <property type="match status" value="1"/>
</dbReference>
<evidence type="ECO:0000313" key="20">
    <source>
        <dbReference type="EMBL" id="KMZ70473.1"/>
    </source>
</evidence>
<dbReference type="EC" id="7.2.2.10" evidence="17"/>
<dbReference type="PANTHER" id="PTHR24093">
    <property type="entry name" value="CATION TRANSPORTING ATPASE"/>
    <property type="match status" value="1"/>
</dbReference>
<dbReference type="SUPFAM" id="SSF56784">
    <property type="entry name" value="HAD-like"/>
    <property type="match status" value="1"/>
</dbReference>
<dbReference type="SUPFAM" id="SSF81660">
    <property type="entry name" value="Metal cation-transporting ATPase, ATP-binding domain N"/>
    <property type="match status" value="1"/>
</dbReference>
<keyword evidence="10" id="KW-0460">Magnesium</keyword>
<dbReference type="Proteomes" id="UP000036987">
    <property type="component" value="Unassembled WGS sequence"/>
</dbReference>
<evidence type="ECO:0000256" key="1">
    <source>
        <dbReference type="ARBA" id="ARBA00004127"/>
    </source>
</evidence>
<evidence type="ECO:0000256" key="3">
    <source>
        <dbReference type="ARBA" id="ARBA00022448"/>
    </source>
</evidence>
<keyword evidence="6" id="KW-0479">Metal-binding</keyword>
<comment type="subcellular location">
    <subcellularLocation>
        <location evidence="1">Endomembrane system</location>
        <topology evidence="1">Multi-pass membrane protein</topology>
    </subcellularLocation>
    <subcellularLocation>
        <location evidence="17">Membrane</location>
        <topology evidence="17">Multi-pass membrane protein</topology>
    </subcellularLocation>
</comment>
<sequence>MEVIRGRKRIEVSIFDLVVGDVVPLKIGDQVPADGVLITGYSLSIDESSMTGESKIARKDQKTPFLMSGCKVADGYGSMLVTAVGINTEWGLLMASISEDTGEETPLQVRLNGVATFIGIVGLSVAVLVFIVLIARYFSGHTENEDGTTQFIPGKTSFNTAFDDCIKIFTIAVTIVVVAVPEGLPLAVTLTLAYSMRKMMVDKALVRRLSACETMGSATTICSDKTGTLTLNEMTVVEAYLGGISLSPSHSTETLAPTVTSLLIEGISHNTMGSVFISENGVEVTGSPTEKAILLWGNKMGMVFEDARSKISVINVFPFNSEKKRGGVAVLTNNKIHVHWKGAAEIVLASCSSWIDSTGHVQPLESAKLNQFSKQIEDMAAISLRCVAFAYKTDNVENIPDEENREQWVLPEDDLIFIGVAGIKDPCRPGVREAVQICKDAGVKVRMVTGDNLHTAKAIALECGILDSEVIATDPLVIEGRAFRGLSDKERMDVAERISVMARSSPNDKLLLVQALKKRGNVVAVTGDGTNDAPALFEADIGLSMGIQGTEVAKESSDIIILDDNFASVVKVVRWGRSVYANIQKFIQFQVTVNVAALVINLVAAISSGSVPLNAVQLLWVNLIMDTLGALALATEPPTDHLMHQTPVGRRAPLITNIMWRNLIVQALYQVIVLLTLNFRGKTLLRLKNESVDHANEVNNTFIFNTFVLCQLFNEFNARKPDELNVFRGLTKNYLFMAIIGITAIFQILIIEFLGKFTKTVRLNWKLWLVSIAIGLFSWPLAVAGKFIPVPDTPLGNYFAPIRRFFRHYIKRCFGRNHHHETLEGDGQATSANAS</sequence>
<feature type="domain" description="P-type ATPase A" evidence="18">
    <location>
        <begin position="2"/>
        <end position="96"/>
    </location>
</feature>
<gene>
    <name evidence="20" type="ORF">ZOSMA_19G00550</name>
</gene>
<evidence type="ECO:0000256" key="6">
    <source>
        <dbReference type="ARBA" id="ARBA00022723"/>
    </source>
</evidence>
<proteinExistence type="inferred from homology"/>
<dbReference type="Gene3D" id="3.40.1110.10">
    <property type="entry name" value="Calcium-transporting ATPase, cytoplasmic domain N"/>
    <property type="match status" value="1"/>
</dbReference>
<comment type="caution">
    <text evidence="17">Lacks conserved residue(s) required for the propagation of feature annotation.</text>
</comment>
<dbReference type="GO" id="GO:0016887">
    <property type="term" value="F:ATP hydrolysis activity"/>
    <property type="evidence" value="ECO:0007669"/>
    <property type="project" value="InterPro"/>
</dbReference>
<dbReference type="SUPFAM" id="SSF81653">
    <property type="entry name" value="Calcium ATPase, transduction domain A"/>
    <property type="match status" value="1"/>
</dbReference>
<evidence type="ECO:0000256" key="14">
    <source>
        <dbReference type="ARBA" id="ARBA00023065"/>
    </source>
</evidence>
<dbReference type="FunFam" id="3.40.1110.10:FF:000013">
    <property type="entry name" value="Calcium-transporting ATPase"/>
    <property type="match status" value="1"/>
</dbReference>
<keyword evidence="21" id="KW-1185">Reference proteome</keyword>
<evidence type="ECO:0000256" key="4">
    <source>
        <dbReference type="ARBA" id="ARBA00022568"/>
    </source>
</evidence>
<dbReference type="Gene3D" id="1.20.1110.10">
    <property type="entry name" value="Calcium-transporting ATPase, transmembrane domain"/>
    <property type="match status" value="1"/>
</dbReference>
<dbReference type="PANTHER" id="PTHR24093:SF369">
    <property type="entry name" value="CALCIUM-TRANSPORTING ATPASE"/>
    <property type="match status" value="1"/>
</dbReference>
<dbReference type="GO" id="GO:0005886">
    <property type="term" value="C:plasma membrane"/>
    <property type="evidence" value="ECO:0000318"/>
    <property type="project" value="GO_Central"/>
</dbReference>
<dbReference type="GO" id="GO:0012505">
    <property type="term" value="C:endomembrane system"/>
    <property type="evidence" value="ECO:0007669"/>
    <property type="project" value="UniProtKB-SubCell"/>
</dbReference>
<keyword evidence="9 17" id="KW-0067">ATP-binding</keyword>
<dbReference type="SFLD" id="SFLDS00003">
    <property type="entry name" value="Haloacid_Dehalogenase"/>
    <property type="match status" value="1"/>
</dbReference>
<evidence type="ECO:0000256" key="9">
    <source>
        <dbReference type="ARBA" id="ARBA00022840"/>
    </source>
</evidence>
<comment type="catalytic activity">
    <reaction evidence="16 17">
        <text>Ca(2+)(in) + ATP + H2O = Ca(2+)(out) + ADP + phosphate + H(+)</text>
        <dbReference type="Rhea" id="RHEA:18105"/>
        <dbReference type="ChEBI" id="CHEBI:15377"/>
        <dbReference type="ChEBI" id="CHEBI:15378"/>
        <dbReference type="ChEBI" id="CHEBI:29108"/>
        <dbReference type="ChEBI" id="CHEBI:30616"/>
        <dbReference type="ChEBI" id="CHEBI:43474"/>
        <dbReference type="ChEBI" id="CHEBI:456216"/>
        <dbReference type="EC" id="7.2.2.10"/>
    </reaction>
</comment>
<dbReference type="SFLD" id="SFLDF00027">
    <property type="entry name" value="p-type_atpase"/>
    <property type="match status" value="1"/>
</dbReference>
<keyword evidence="13 17" id="KW-1133">Transmembrane helix</keyword>
<feature type="transmembrane region" description="Helical" evidence="17">
    <location>
        <begin position="767"/>
        <end position="788"/>
    </location>
</feature>
<keyword evidence="7 17" id="KW-0547">Nucleotide-binding</keyword>
<evidence type="ECO:0000256" key="17">
    <source>
        <dbReference type="RuleBase" id="RU361146"/>
    </source>
</evidence>
<comment type="function">
    <text evidence="17">Catalyzes the hydrolysis of ATP coupled with the transport of calcium.</text>
</comment>
<dbReference type="PRINTS" id="PR00119">
    <property type="entry name" value="CATATPASE"/>
</dbReference>
<keyword evidence="11" id="KW-0112">Calmodulin-binding</keyword>
<dbReference type="PRINTS" id="PR00120">
    <property type="entry name" value="HATPASE"/>
</dbReference>
<keyword evidence="15 17" id="KW-0472">Membrane</keyword>
<keyword evidence="4 17" id="KW-0109">Calcium transport</keyword>
<dbReference type="FunFam" id="3.40.50.1000:FF:000011">
    <property type="entry name" value="Calcium-transporting ATPase"/>
    <property type="match status" value="1"/>
</dbReference>
<comment type="similarity">
    <text evidence="2 17">Belongs to the cation transport ATPase (P-type) (TC 3.A.3) family. Type IIB subfamily.</text>
</comment>
<dbReference type="NCBIfam" id="TIGR01494">
    <property type="entry name" value="ATPase_P-type"/>
    <property type="match status" value="2"/>
</dbReference>
<dbReference type="AlphaFoldDB" id="A0A0K9PN17"/>
<dbReference type="InterPro" id="IPR023298">
    <property type="entry name" value="ATPase_P-typ_TM_dom_sf"/>
</dbReference>
<dbReference type="SUPFAM" id="SSF81665">
    <property type="entry name" value="Calcium ATPase, transmembrane domain M"/>
    <property type="match status" value="1"/>
</dbReference>
<dbReference type="FunFam" id="2.70.150.10:FF:000006">
    <property type="entry name" value="Calcium-transporting ATPase"/>
    <property type="match status" value="1"/>
</dbReference>
<dbReference type="GO" id="GO:0005388">
    <property type="term" value="F:P-type calcium transporter activity"/>
    <property type="evidence" value="ECO:0000318"/>
    <property type="project" value="GO_Central"/>
</dbReference>
<dbReference type="Pfam" id="PF00122">
    <property type="entry name" value="E1-E2_ATPase"/>
    <property type="match status" value="1"/>
</dbReference>
<organism evidence="20 21">
    <name type="scientific">Zostera marina</name>
    <name type="common">Eelgrass</name>
    <dbReference type="NCBI Taxonomy" id="29655"/>
    <lineage>
        <taxon>Eukaryota</taxon>
        <taxon>Viridiplantae</taxon>
        <taxon>Streptophyta</taxon>
        <taxon>Embryophyta</taxon>
        <taxon>Tracheophyta</taxon>
        <taxon>Spermatophyta</taxon>
        <taxon>Magnoliopsida</taxon>
        <taxon>Liliopsida</taxon>
        <taxon>Zosteraceae</taxon>
        <taxon>Zostera</taxon>
    </lineage>
</organism>
<dbReference type="Gene3D" id="3.40.50.1000">
    <property type="entry name" value="HAD superfamily/HAD-like"/>
    <property type="match status" value="1"/>
</dbReference>
<feature type="transmembrane region" description="Helical" evidence="17">
    <location>
        <begin position="168"/>
        <end position="194"/>
    </location>
</feature>
<evidence type="ECO:0000256" key="8">
    <source>
        <dbReference type="ARBA" id="ARBA00022837"/>
    </source>
</evidence>
<dbReference type="GO" id="GO:0005516">
    <property type="term" value="F:calmodulin binding"/>
    <property type="evidence" value="ECO:0007669"/>
    <property type="project" value="UniProtKB-KW"/>
</dbReference>
<comment type="caution">
    <text evidence="20">The sequence shown here is derived from an EMBL/GenBank/DDBJ whole genome shotgun (WGS) entry which is preliminary data.</text>
</comment>
<dbReference type="FunFam" id="1.20.1110.10:FF:000097">
    <property type="entry name" value="Calcium-transporting ATPase 9 plasma membrane-type"/>
    <property type="match status" value="1"/>
</dbReference>
<feature type="transmembrane region" description="Helical" evidence="17">
    <location>
        <begin position="114"/>
        <end position="138"/>
    </location>
</feature>
<evidence type="ECO:0000256" key="5">
    <source>
        <dbReference type="ARBA" id="ARBA00022692"/>
    </source>
</evidence>